<dbReference type="PANTHER" id="PTHR30055">
    <property type="entry name" value="HTH-TYPE TRANSCRIPTIONAL REGULATOR RUTR"/>
    <property type="match status" value="1"/>
</dbReference>
<keyword evidence="6" id="KW-1185">Reference proteome</keyword>
<dbReference type="InterPro" id="IPR001647">
    <property type="entry name" value="HTH_TetR"/>
</dbReference>
<evidence type="ECO:0000256" key="1">
    <source>
        <dbReference type="ARBA" id="ARBA00023125"/>
    </source>
</evidence>
<dbReference type="RefSeq" id="WP_307282762.1">
    <property type="nucleotide sequence ID" value="NZ_JAUSVX010000019.1"/>
</dbReference>
<sequence length="239" mass="26151">MPPAAAAPGSGSGGRDDDVPAVARKANNHPAGPVRRGPSACEAVMPTLPQRKRDQRHMHLLHAARRCFEAQGYHPTTMEDIIRASGFSAGAVYRYFKSKDDLILAAAEASMAELAEAFAPLLRREPIPAPKDFVRLLTHAIDTVSRRGDVDLRRMALLGWAEAQRNEQIRAKLRAHHDRLLLDLARVAERWEESGAAVRSDRTAVARTLLALVLGLVVQGALVEAGHVEAFDETVHLFL</sequence>
<protein>
    <submittedName>
        <fullName evidence="5">AcrR family transcriptional regulator</fullName>
    </submittedName>
</protein>
<dbReference type="InterPro" id="IPR036271">
    <property type="entry name" value="Tet_transcr_reg_TetR-rel_C_sf"/>
</dbReference>
<evidence type="ECO:0000256" key="2">
    <source>
        <dbReference type="PROSITE-ProRule" id="PRU00335"/>
    </source>
</evidence>
<dbReference type="Proteomes" id="UP001242480">
    <property type="component" value="Unassembled WGS sequence"/>
</dbReference>
<evidence type="ECO:0000313" key="6">
    <source>
        <dbReference type="Proteomes" id="UP001242480"/>
    </source>
</evidence>
<proteinExistence type="predicted"/>
<dbReference type="PRINTS" id="PR00455">
    <property type="entry name" value="HTHTETR"/>
</dbReference>
<dbReference type="EMBL" id="JAUSVX010000019">
    <property type="protein sequence ID" value="MDQ0473953.1"/>
    <property type="molecule type" value="Genomic_DNA"/>
</dbReference>
<feature type="DNA-binding region" description="H-T-H motif" evidence="2">
    <location>
        <begin position="77"/>
        <end position="96"/>
    </location>
</feature>
<accession>A0ABU0JKN8</accession>
<name>A0ABU0JKN8_9HYPH</name>
<keyword evidence="1 2" id="KW-0238">DNA-binding</keyword>
<reference evidence="5 6" key="1">
    <citation type="submission" date="2023-07" db="EMBL/GenBank/DDBJ databases">
        <title>Genomic Encyclopedia of Type Strains, Phase IV (KMG-IV): sequencing the most valuable type-strain genomes for metagenomic binning, comparative biology and taxonomic classification.</title>
        <authorList>
            <person name="Goeker M."/>
        </authorList>
    </citation>
    <scope>NUCLEOTIDE SEQUENCE [LARGE SCALE GENOMIC DNA]</scope>
    <source>
        <strain evidence="5 6">DSM 19619</strain>
    </source>
</reference>
<evidence type="ECO:0000259" key="4">
    <source>
        <dbReference type="PROSITE" id="PS50977"/>
    </source>
</evidence>
<comment type="caution">
    <text evidence="5">The sequence shown here is derived from an EMBL/GenBank/DDBJ whole genome shotgun (WGS) entry which is preliminary data.</text>
</comment>
<dbReference type="InterPro" id="IPR050109">
    <property type="entry name" value="HTH-type_TetR-like_transc_reg"/>
</dbReference>
<dbReference type="PROSITE" id="PS50977">
    <property type="entry name" value="HTH_TETR_2"/>
    <property type="match status" value="1"/>
</dbReference>
<gene>
    <name evidence="5" type="ORF">QO011_006992</name>
</gene>
<dbReference type="Gene3D" id="1.10.357.10">
    <property type="entry name" value="Tetracycline Repressor, domain 2"/>
    <property type="match status" value="1"/>
</dbReference>
<feature type="region of interest" description="Disordered" evidence="3">
    <location>
        <begin position="1"/>
        <end position="40"/>
    </location>
</feature>
<evidence type="ECO:0000256" key="3">
    <source>
        <dbReference type="SAM" id="MobiDB-lite"/>
    </source>
</evidence>
<dbReference type="InterPro" id="IPR009057">
    <property type="entry name" value="Homeodomain-like_sf"/>
</dbReference>
<dbReference type="SUPFAM" id="SSF46689">
    <property type="entry name" value="Homeodomain-like"/>
    <property type="match status" value="1"/>
</dbReference>
<feature type="domain" description="HTH tetR-type" evidence="4">
    <location>
        <begin position="54"/>
        <end position="114"/>
    </location>
</feature>
<dbReference type="Pfam" id="PF00440">
    <property type="entry name" value="TetR_N"/>
    <property type="match status" value="1"/>
</dbReference>
<dbReference type="SUPFAM" id="SSF48498">
    <property type="entry name" value="Tetracyclin repressor-like, C-terminal domain"/>
    <property type="match status" value="1"/>
</dbReference>
<dbReference type="PANTHER" id="PTHR30055:SF229">
    <property type="entry name" value="HTH-TYPE TRANSCRIPTIONAL REPRESSOR RV1474C"/>
    <property type="match status" value="1"/>
</dbReference>
<evidence type="ECO:0000313" key="5">
    <source>
        <dbReference type="EMBL" id="MDQ0473953.1"/>
    </source>
</evidence>
<organism evidence="5 6">
    <name type="scientific">Labrys wisconsinensis</name>
    <dbReference type="NCBI Taxonomy" id="425677"/>
    <lineage>
        <taxon>Bacteria</taxon>
        <taxon>Pseudomonadati</taxon>
        <taxon>Pseudomonadota</taxon>
        <taxon>Alphaproteobacteria</taxon>
        <taxon>Hyphomicrobiales</taxon>
        <taxon>Xanthobacteraceae</taxon>
        <taxon>Labrys</taxon>
    </lineage>
</organism>